<keyword evidence="8" id="KW-1133">Transmembrane helix</keyword>
<dbReference type="STRING" id="29655.A0A0K9P8Z8"/>
<dbReference type="Pfam" id="PF00560">
    <property type="entry name" value="LRR_1"/>
    <property type="match status" value="2"/>
</dbReference>
<dbReference type="InterPro" id="IPR001611">
    <property type="entry name" value="Leu-rich_rpt"/>
</dbReference>
<dbReference type="Gene3D" id="3.80.10.10">
    <property type="entry name" value="Ribonuclease Inhibitor"/>
    <property type="match status" value="1"/>
</dbReference>
<keyword evidence="5" id="KW-0433">Leucine-rich repeat</keyword>
<accession>A0A0K9P8Z8</accession>
<keyword evidence="13" id="KW-0732">Signal</keyword>
<sequence>MLLPLFLLLFLDGFPTGSNLGGDEVVLGAVKKNFLCSSMAEVLDKRGSGAPVCVWNAEKCDEFGRVVELRSYLVTGEIPNQLRDLNKLQTLFLHTNLLSGKIPVSLGNLTGLVSLDLSNNALIGEIPPEFSTLHRLSLLNLFINRLHGSIPEFFNSQRFPS</sequence>
<evidence type="ECO:0000256" key="5">
    <source>
        <dbReference type="ARBA" id="ARBA00022614"/>
    </source>
</evidence>
<evidence type="ECO:0000256" key="7">
    <source>
        <dbReference type="ARBA" id="ARBA00022737"/>
    </source>
</evidence>
<feature type="chain" id="PRO_5005527693" description="Leucine-rich repeat-containing N-terminal plant-type domain-containing protein" evidence="13">
    <location>
        <begin position="18"/>
        <end position="161"/>
    </location>
</feature>
<dbReference type="EMBL" id="LFYR01001125">
    <property type="protein sequence ID" value="KMZ64600.1"/>
    <property type="molecule type" value="Genomic_DNA"/>
</dbReference>
<gene>
    <name evidence="14" type="ORF">ZOSMA_35G00570</name>
</gene>
<dbReference type="GO" id="GO:0005886">
    <property type="term" value="C:plasma membrane"/>
    <property type="evidence" value="ECO:0007669"/>
    <property type="project" value="UniProtKB-SubCell"/>
</dbReference>
<evidence type="ECO:0000256" key="1">
    <source>
        <dbReference type="ARBA" id="ARBA00004236"/>
    </source>
</evidence>
<evidence type="ECO:0000313" key="15">
    <source>
        <dbReference type="Proteomes" id="UP000036987"/>
    </source>
</evidence>
<evidence type="ECO:0000313" key="14">
    <source>
        <dbReference type="EMBL" id="KMZ64600.1"/>
    </source>
</evidence>
<keyword evidence="9" id="KW-0472">Membrane</keyword>
<organism evidence="14 15">
    <name type="scientific">Zostera marina</name>
    <name type="common">Eelgrass</name>
    <dbReference type="NCBI Taxonomy" id="29655"/>
    <lineage>
        <taxon>Eukaryota</taxon>
        <taxon>Viridiplantae</taxon>
        <taxon>Streptophyta</taxon>
        <taxon>Embryophyta</taxon>
        <taxon>Tracheophyta</taxon>
        <taxon>Spermatophyta</taxon>
        <taxon>Magnoliopsida</taxon>
        <taxon>Liliopsida</taxon>
        <taxon>Zosteraceae</taxon>
        <taxon>Zostera</taxon>
    </lineage>
</organism>
<comment type="subcellular location">
    <subcellularLocation>
        <location evidence="1">Cell membrane</location>
    </subcellularLocation>
    <subcellularLocation>
        <location evidence="12">Endomembrane system</location>
        <topology evidence="12">Single-pass membrane protein</topology>
    </subcellularLocation>
    <subcellularLocation>
        <location evidence="2">Membrane</location>
        <topology evidence="2">Single-pass type I membrane protein</topology>
    </subcellularLocation>
</comment>
<evidence type="ECO:0000256" key="3">
    <source>
        <dbReference type="ARBA" id="ARBA00009592"/>
    </source>
</evidence>
<keyword evidence="11" id="KW-0325">Glycoprotein</keyword>
<dbReference type="AlphaFoldDB" id="A0A0K9P8Z8"/>
<evidence type="ECO:0000256" key="9">
    <source>
        <dbReference type="ARBA" id="ARBA00023136"/>
    </source>
</evidence>
<dbReference type="PANTHER" id="PTHR27004:SF203">
    <property type="entry name" value="LEUCINE-RICH REPEAT-CONTAINING N-TERMINAL PLANT-TYPE DOMAIN-CONTAINING PROTEIN"/>
    <property type="match status" value="1"/>
</dbReference>
<dbReference type="InterPro" id="IPR032675">
    <property type="entry name" value="LRR_dom_sf"/>
</dbReference>
<dbReference type="SUPFAM" id="SSF52058">
    <property type="entry name" value="L domain-like"/>
    <property type="match status" value="1"/>
</dbReference>
<dbReference type="FunFam" id="3.80.10.10:FF:000383">
    <property type="entry name" value="Leucine-rich repeat receptor protein kinase EMS1"/>
    <property type="match status" value="1"/>
</dbReference>
<keyword evidence="6" id="KW-0812">Transmembrane</keyword>
<keyword evidence="7" id="KW-0677">Repeat</keyword>
<dbReference type="OMA" id="MRRSDIS"/>
<keyword evidence="4" id="KW-1003">Cell membrane</keyword>
<dbReference type="Proteomes" id="UP000036987">
    <property type="component" value="Unassembled WGS sequence"/>
</dbReference>
<keyword evidence="10" id="KW-0675">Receptor</keyword>
<evidence type="ECO:0000256" key="8">
    <source>
        <dbReference type="ARBA" id="ARBA00022989"/>
    </source>
</evidence>
<evidence type="ECO:0000256" key="2">
    <source>
        <dbReference type="ARBA" id="ARBA00004479"/>
    </source>
</evidence>
<comment type="caution">
    <text evidence="14">The sequence shown here is derived from an EMBL/GenBank/DDBJ whole genome shotgun (WGS) entry which is preliminary data.</text>
</comment>
<reference evidence="15" key="1">
    <citation type="journal article" date="2016" name="Nature">
        <title>The genome of the seagrass Zostera marina reveals angiosperm adaptation to the sea.</title>
        <authorList>
            <person name="Olsen J.L."/>
            <person name="Rouze P."/>
            <person name="Verhelst B."/>
            <person name="Lin Y.-C."/>
            <person name="Bayer T."/>
            <person name="Collen J."/>
            <person name="Dattolo E."/>
            <person name="De Paoli E."/>
            <person name="Dittami S."/>
            <person name="Maumus F."/>
            <person name="Michel G."/>
            <person name="Kersting A."/>
            <person name="Lauritano C."/>
            <person name="Lohaus R."/>
            <person name="Toepel M."/>
            <person name="Tonon T."/>
            <person name="Vanneste K."/>
            <person name="Amirebrahimi M."/>
            <person name="Brakel J."/>
            <person name="Bostroem C."/>
            <person name="Chovatia M."/>
            <person name="Grimwood J."/>
            <person name="Jenkins J.W."/>
            <person name="Jueterbock A."/>
            <person name="Mraz A."/>
            <person name="Stam W.T."/>
            <person name="Tice H."/>
            <person name="Bornberg-Bauer E."/>
            <person name="Green P.J."/>
            <person name="Pearson G.A."/>
            <person name="Procaccini G."/>
            <person name="Duarte C.M."/>
            <person name="Schmutz J."/>
            <person name="Reusch T.B.H."/>
            <person name="Van de Peer Y."/>
        </authorList>
    </citation>
    <scope>NUCLEOTIDE SEQUENCE [LARGE SCALE GENOMIC DNA]</scope>
    <source>
        <strain evidence="15">cv. Finnish</strain>
    </source>
</reference>
<proteinExistence type="inferred from homology"/>
<evidence type="ECO:0000256" key="11">
    <source>
        <dbReference type="ARBA" id="ARBA00023180"/>
    </source>
</evidence>
<comment type="similarity">
    <text evidence="3">Belongs to the RLP family.</text>
</comment>
<evidence type="ECO:0000256" key="13">
    <source>
        <dbReference type="SAM" id="SignalP"/>
    </source>
</evidence>
<protein>
    <recommendedName>
        <fullName evidence="16">Leucine-rich repeat-containing N-terminal plant-type domain-containing protein</fullName>
    </recommendedName>
</protein>
<evidence type="ECO:0000256" key="6">
    <source>
        <dbReference type="ARBA" id="ARBA00022692"/>
    </source>
</evidence>
<evidence type="ECO:0008006" key="16">
    <source>
        <dbReference type="Google" id="ProtNLM"/>
    </source>
</evidence>
<dbReference type="OrthoDB" id="994806at2759"/>
<name>A0A0K9P8Z8_ZOSMR</name>
<dbReference type="PANTHER" id="PTHR27004">
    <property type="entry name" value="RECEPTOR-LIKE PROTEIN 12 ISOFORM X1"/>
    <property type="match status" value="1"/>
</dbReference>
<feature type="signal peptide" evidence="13">
    <location>
        <begin position="1"/>
        <end position="17"/>
    </location>
</feature>
<evidence type="ECO:0000256" key="10">
    <source>
        <dbReference type="ARBA" id="ARBA00023170"/>
    </source>
</evidence>
<evidence type="ECO:0000256" key="4">
    <source>
        <dbReference type="ARBA" id="ARBA00022475"/>
    </source>
</evidence>
<evidence type="ECO:0000256" key="12">
    <source>
        <dbReference type="ARBA" id="ARBA00037847"/>
    </source>
</evidence>
<keyword evidence="15" id="KW-1185">Reference proteome</keyword>